<dbReference type="InterPro" id="IPR037175">
    <property type="entry name" value="KFase_sf"/>
</dbReference>
<gene>
    <name evidence="1" type="ORF">ATI61_118152</name>
</gene>
<accession>A0ABX9JNB1</accession>
<protein>
    <submittedName>
        <fullName evidence="1">Kynurenine formamidase</fullName>
    </submittedName>
</protein>
<name>A0ABX9JNB1_9BACT</name>
<dbReference type="EMBL" id="QUMU01000018">
    <property type="protein sequence ID" value="REG22947.1"/>
    <property type="molecule type" value="Genomic_DNA"/>
</dbReference>
<dbReference type="PANTHER" id="PTHR31118">
    <property type="entry name" value="CYCLASE-LIKE PROTEIN 2"/>
    <property type="match status" value="1"/>
</dbReference>
<evidence type="ECO:0000313" key="2">
    <source>
        <dbReference type="Proteomes" id="UP000256345"/>
    </source>
</evidence>
<comment type="caution">
    <text evidence="1">The sequence shown here is derived from an EMBL/GenBank/DDBJ whole genome shotgun (WGS) entry which is preliminary data.</text>
</comment>
<dbReference type="PANTHER" id="PTHR31118:SF12">
    <property type="entry name" value="CYCLASE-LIKE PROTEIN 2"/>
    <property type="match status" value="1"/>
</dbReference>
<organism evidence="1 2">
    <name type="scientific">Archangium gephyra</name>
    <dbReference type="NCBI Taxonomy" id="48"/>
    <lineage>
        <taxon>Bacteria</taxon>
        <taxon>Pseudomonadati</taxon>
        <taxon>Myxococcota</taxon>
        <taxon>Myxococcia</taxon>
        <taxon>Myxococcales</taxon>
        <taxon>Cystobacterineae</taxon>
        <taxon>Archangiaceae</taxon>
        <taxon>Archangium</taxon>
    </lineage>
</organism>
<dbReference type="InterPro" id="IPR007325">
    <property type="entry name" value="KFase/CYL"/>
</dbReference>
<dbReference type="SUPFAM" id="SSF102198">
    <property type="entry name" value="Putative cyclase"/>
    <property type="match status" value="1"/>
</dbReference>
<keyword evidence="2" id="KW-1185">Reference proteome</keyword>
<evidence type="ECO:0000313" key="1">
    <source>
        <dbReference type="EMBL" id="REG22947.1"/>
    </source>
</evidence>
<proteinExistence type="predicted"/>
<dbReference type="RefSeq" id="WP_116120989.1">
    <property type="nucleotide sequence ID" value="NZ_CP011509.1"/>
</dbReference>
<dbReference type="Gene3D" id="3.50.30.50">
    <property type="entry name" value="Putative cyclase"/>
    <property type="match status" value="1"/>
</dbReference>
<sequence>MNDMSWKKLALPLTLLLGGCVTQGGRTSLVDTMARTRIVDISHPLTERMPVYPGGTPLSANVKGTVEKDGYYIRDFTVGEHTGTHVDAPAHFAAGAKTVDQLPVESLAGPAAVVDVSAQAAENADYEVTVADLEAWERQHGALEPRHIVLIRTGWASRWPDEVRYRNADASGVMHFPGVSMAASQLLSARQVRAIGIDTLSTDPGPSKTFAQHRHFLSGGGYHIENLADLSALPAQGAYVVVQPVAVQGGSGSPARVLAFIPQESR</sequence>
<dbReference type="PROSITE" id="PS51257">
    <property type="entry name" value="PROKAR_LIPOPROTEIN"/>
    <property type="match status" value="1"/>
</dbReference>
<reference evidence="1 2" key="1">
    <citation type="submission" date="2018-08" db="EMBL/GenBank/DDBJ databases">
        <title>Genomic Encyclopedia of Archaeal and Bacterial Type Strains, Phase II (KMG-II): from individual species to whole genera.</title>
        <authorList>
            <person name="Goeker M."/>
        </authorList>
    </citation>
    <scope>NUCLEOTIDE SEQUENCE [LARGE SCALE GENOMIC DNA]</scope>
    <source>
        <strain evidence="1 2">DSM 2261</strain>
    </source>
</reference>
<dbReference type="Pfam" id="PF04199">
    <property type="entry name" value="Cyclase"/>
    <property type="match status" value="1"/>
</dbReference>
<dbReference type="Proteomes" id="UP000256345">
    <property type="component" value="Unassembled WGS sequence"/>
</dbReference>